<evidence type="ECO:0000256" key="8">
    <source>
        <dbReference type="SAM" id="Phobius"/>
    </source>
</evidence>
<proteinExistence type="inferred from homology"/>
<dbReference type="PANTHER" id="PTHR42751">
    <property type="entry name" value="SODIUM/HYDROGEN EXCHANGER FAMILY/TRKA DOMAIN PROTEIN"/>
    <property type="match status" value="1"/>
</dbReference>
<comment type="similarity">
    <text evidence="2">Belongs to the monovalent cation:proton antiporter 2 (CPA2) transporter (TC 2.A.37) family.</text>
</comment>
<dbReference type="AlphaFoldDB" id="A0A7J0BTZ0"/>
<evidence type="ECO:0000256" key="5">
    <source>
        <dbReference type="ARBA" id="ARBA00022692"/>
    </source>
</evidence>
<keyword evidence="3" id="KW-0813">Transport</keyword>
<name>A0A7J0BTZ0_9BACT</name>
<evidence type="ECO:0000256" key="7">
    <source>
        <dbReference type="ARBA" id="ARBA00023136"/>
    </source>
</evidence>
<feature type="transmembrane region" description="Helical" evidence="8">
    <location>
        <begin position="178"/>
        <end position="195"/>
    </location>
</feature>
<feature type="transmembrane region" description="Helical" evidence="8">
    <location>
        <begin position="216"/>
        <end position="248"/>
    </location>
</feature>
<dbReference type="GO" id="GO:0008324">
    <property type="term" value="F:monoatomic cation transmembrane transporter activity"/>
    <property type="evidence" value="ECO:0007669"/>
    <property type="project" value="InterPro"/>
</dbReference>
<dbReference type="GO" id="GO:0016020">
    <property type="term" value="C:membrane"/>
    <property type="evidence" value="ECO:0007669"/>
    <property type="project" value="UniProtKB-SubCell"/>
</dbReference>
<evidence type="ECO:0000256" key="3">
    <source>
        <dbReference type="ARBA" id="ARBA00022448"/>
    </source>
</evidence>
<feature type="transmembrane region" description="Helical" evidence="8">
    <location>
        <begin position="6"/>
        <end position="24"/>
    </location>
</feature>
<dbReference type="Pfam" id="PF02080">
    <property type="entry name" value="TrkA_C"/>
    <property type="match status" value="1"/>
</dbReference>
<dbReference type="SUPFAM" id="SSF116726">
    <property type="entry name" value="TrkA C-terminal domain-like"/>
    <property type="match status" value="1"/>
</dbReference>
<reference evidence="11 12" key="1">
    <citation type="submission" date="2020-05" db="EMBL/GenBank/DDBJ databases">
        <title>Draft genome sequence of Desulfovibrio psychrotolerans JS1T.</title>
        <authorList>
            <person name="Ueno A."/>
            <person name="Tamazawa S."/>
            <person name="Tamamura S."/>
            <person name="Murakami T."/>
            <person name="Kiyama T."/>
            <person name="Inomata H."/>
            <person name="Amano Y."/>
            <person name="Miyakawa K."/>
            <person name="Tamaki H."/>
            <person name="Naganuma T."/>
            <person name="Kaneko K."/>
        </authorList>
    </citation>
    <scope>NUCLEOTIDE SEQUENCE [LARGE SCALE GENOMIC DNA]</scope>
    <source>
        <strain evidence="11 12">JS1</strain>
    </source>
</reference>
<feature type="transmembrane region" description="Helical" evidence="8">
    <location>
        <begin position="85"/>
        <end position="109"/>
    </location>
</feature>
<dbReference type="InterPro" id="IPR036291">
    <property type="entry name" value="NAD(P)-bd_dom_sf"/>
</dbReference>
<keyword evidence="12" id="KW-1185">Reference proteome</keyword>
<accession>A0A7J0BTZ0</accession>
<feature type="transmembrane region" description="Helical" evidence="8">
    <location>
        <begin position="268"/>
        <end position="285"/>
    </location>
</feature>
<evidence type="ECO:0000259" key="9">
    <source>
        <dbReference type="PROSITE" id="PS51201"/>
    </source>
</evidence>
<keyword evidence="6 8" id="KW-1133">Transmembrane helix</keyword>
<keyword evidence="7 8" id="KW-0472">Membrane</keyword>
<dbReference type="Proteomes" id="UP000503820">
    <property type="component" value="Unassembled WGS sequence"/>
</dbReference>
<feature type="transmembrane region" description="Helical" evidence="8">
    <location>
        <begin position="356"/>
        <end position="380"/>
    </location>
</feature>
<dbReference type="Gene3D" id="1.20.1530.20">
    <property type="match status" value="1"/>
</dbReference>
<dbReference type="RefSeq" id="WP_174409817.1">
    <property type="nucleotide sequence ID" value="NZ_BLVP01000008.1"/>
</dbReference>
<evidence type="ECO:0000256" key="4">
    <source>
        <dbReference type="ARBA" id="ARBA00022538"/>
    </source>
</evidence>
<feature type="transmembrane region" description="Helical" evidence="8">
    <location>
        <begin position="115"/>
        <end position="133"/>
    </location>
</feature>
<dbReference type="PROSITE" id="PS51202">
    <property type="entry name" value="RCK_C"/>
    <property type="match status" value="1"/>
</dbReference>
<dbReference type="EMBL" id="BLVP01000008">
    <property type="protein sequence ID" value="GFM37187.1"/>
    <property type="molecule type" value="Genomic_DNA"/>
</dbReference>
<dbReference type="GO" id="GO:1902600">
    <property type="term" value="P:proton transmembrane transport"/>
    <property type="evidence" value="ECO:0007669"/>
    <property type="project" value="InterPro"/>
</dbReference>
<dbReference type="InterPro" id="IPR038770">
    <property type="entry name" value="Na+/solute_symporter_sf"/>
</dbReference>
<comment type="caution">
    <text evidence="11">The sequence shown here is derived from an EMBL/GenBank/DDBJ whole genome shotgun (WGS) entry which is preliminary data.</text>
</comment>
<dbReference type="Pfam" id="PF00999">
    <property type="entry name" value="Na_H_Exchanger"/>
    <property type="match status" value="1"/>
</dbReference>
<dbReference type="Pfam" id="PF02254">
    <property type="entry name" value="TrkA_N"/>
    <property type="match status" value="1"/>
</dbReference>
<evidence type="ECO:0000313" key="11">
    <source>
        <dbReference type="EMBL" id="GFM37187.1"/>
    </source>
</evidence>
<feature type="transmembrane region" description="Helical" evidence="8">
    <location>
        <begin position="29"/>
        <end position="48"/>
    </location>
</feature>
<keyword evidence="5 8" id="KW-0812">Transmembrane</keyword>
<dbReference type="InterPro" id="IPR006037">
    <property type="entry name" value="RCK_C"/>
</dbReference>
<dbReference type="PANTHER" id="PTHR42751:SF1">
    <property type="entry name" value="CATION_PROTON ANTIPORTER YBAL-RELATED"/>
    <property type="match status" value="1"/>
</dbReference>
<dbReference type="InterPro" id="IPR036721">
    <property type="entry name" value="RCK_C_sf"/>
</dbReference>
<dbReference type="InterPro" id="IPR003148">
    <property type="entry name" value="RCK_N"/>
</dbReference>
<sequence length="674" mass="71540">MGIAADIVILVVAGLFGGLLSQLFRQPLILGYIFAGVLVGPYMGGFIVSDIHDIELLAEIGVALLLFALGLEFSLKDLRPVRSIALMGTPVQIVLCMALGYGVGVAFGWPPLTALWFGAFVSLSSTMVVLKTLESQGWIGTLSSRVMIGMLIVQDLAVVPMLIIMPKLGLPDAGMAELGWACVKAAAFLAGMVVLGTRIMPRLLRLIAGWNSREMFMLACCGIGLGVGYGTYLLGLSFAFGAFVAGMVLSESDYGHQALSDIIPLRDLFGLLFFASMGMLVDPGFVLDNLGIVAGLALAVFAGKGLIFGFISKFFGYGNVVPLALGLGMFQAGELSFLLARVGVESGMLPRDQYSIFLAVGILGMVATPPLSSLTAPLYALRKRFMPPQQLHVVNMPASEVKGHVVIAGGGRVGMYVAGILAQLEKPFVLIEFNSRRFERCRDAGYPAIYGDASQPTVQDAAGMHHACLLLMTVPSITDAAAAVALAHRNNPTLPVVARVVDHEQMDALAEMGVHQTIQPEFEAGLELTRQALLHLGLPVGEIQRFSDNVRSERYAAVFEKHPEYRTLMQLGGAAGGLELSWIPLAEESPLHGRNLGALMLRNHVGITVVGVMRQGALHANPGAEFALHGGDVVGVLGNAEAAAAFGKLAQITERQELPDWLAEEAGGVIGENI</sequence>
<gene>
    <name evidence="11" type="ORF">DSM19430T_18710</name>
</gene>
<keyword evidence="4" id="KW-0630">Potassium</keyword>
<keyword evidence="4" id="KW-0633">Potassium transport</keyword>
<feature type="transmembrane region" description="Helical" evidence="8">
    <location>
        <begin position="292"/>
        <end position="311"/>
    </location>
</feature>
<dbReference type="Gene3D" id="3.40.50.720">
    <property type="entry name" value="NAD(P)-binding Rossmann-like Domain"/>
    <property type="match status" value="1"/>
</dbReference>
<feature type="transmembrane region" description="Helical" evidence="8">
    <location>
        <begin position="54"/>
        <end position="73"/>
    </location>
</feature>
<dbReference type="PROSITE" id="PS51201">
    <property type="entry name" value="RCK_N"/>
    <property type="match status" value="1"/>
</dbReference>
<evidence type="ECO:0000256" key="6">
    <source>
        <dbReference type="ARBA" id="ARBA00022989"/>
    </source>
</evidence>
<feature type="domain" description="RCK N-terminal" evidence="9">
    <location>
        <begin position="402"/>
        <end position="522"/>
    </location>
</feature>
<feature type="transmembrane region" description="Helical" evidence="8">
    <location>
        <begin position="145"/>
        <end position="166"/>
    </location>
</feature>
<evidence type="ECO:0000256" key="2">
    <source>
        <dbReference type="ARBA" id="ARBA00005551"/>
    </source>
</evidence>
<dbReference type="GO" id="GO:0015297">
    <property type="term" value="F:antiporter activity"/>
    <property type="evidence" value="ECO:0007669"/>
    <property type="project" value="InterPro"/>
</dbReference>
<feature type="domain" description="RCK C-terminal" evidence="10">
    <location>
        <begin position="566"/>
        <end position="652"/>
    </location>
</feature>
<dbReference type="Gene3D" id="3.30.70.1450">
    <property type="entry name" value="Regulator of K+ conductance, C-terminal domain"/>
    <property type="match status" value="1"/>
</dbReference>
<dbReference type="GO" id="GO:0006813">
    <property type="term" value="P:potassium ion transport"/>
    <property type="evidence" value="ECO:0007669"/>
    <property type="project" value="UniProtKB-KW"/>
</dbReference>
<dbReference type="SUPFAM" id="SSF51735">
    <property type="entry name" value="NAD(P)-binding Rossmann-fold domains"/>
    <property type="match status" value="1"/>
</dbReference>
<keyword evidence="4" id="KW-0406">Ion transport</keyword>
<organism evidence="11 12">
    <name type="scientific">Desulfovibrio psychrotolerans</name>
    <dbReference type="NCBI Taxonomy" id="415242"/>
    <lineage>
        <taxon>Bacteria</taxon>
        <taxon>Pseudomonadati</taxon>
        <taxon>Thermodesulfobacteriota</taxon>
        <taxon>Desulfovibrionia</taxon>
        <taxon>Desulfovibrionales</taxon>
        <taxon>Desulfovibrionaceae</taxon>
        <taxon>Desulfovibrio</taxon>
    </lineage>
</organism>
<evidence type="ECO:0000256" key="1">
    <source>
        <dbReference type="ARBA" id="ARBA00004141"/>
    </source>
</evidence>
<dbReference type="InterPro" id="IPR006153">
    <property type="entry name" value="Cation/H_exchanger_TM"/>
</dbReference>
<evidence type="ECO:0000259" key="10">
    <source>
        <dbReference type="PROSITE" id="PS51202"/>
    </source>
</evidence>
<evidence type="ECO:0000313" key="12">
    <source>
        <dbReference type="Proteomes" id="UP000503820"/>
    </source>
</evidence>
<feature type="transmembrane region" description="Helical" evidence="8">
    <location>
        <begin position="323"/>
        <end position="344"/>
    </location>
</feature>
<comment type="subcellular location">
    <subcellularLocation>
        <location evidence="1">Membrane</location>
        <topology evidence="1">Multi-pass membrane protein</topology>
    </subcellularLocation>
</comment>
<protein>
    <submittedName>
        <fullName evidence="11">Potassium efflux transporter</fullName>
    </submittedName>
</protein>